<dbReference type="InterPro" id="IPR002110">
    <property type="entry name" value="Ankyrin_rpt"/>
</dbReference>
<keyword evidence="1" id="KW-0040">ANK repeat</keyword>
<dbReference type="Pfam" id="PF12796">
    <property type="entry name" value="Ank_2"/>
    <property type="match status" value="1"/>
</dbReference>
<name>A0A7S4FEE7_9EUGL</name>
<evidence type="ECO:0000256" key="1">
    <source>
        <dbReference type="PROSITE-ProRule" id="PRU00023"/>
    </source>
</evidence>
<dbReference type="Gene3D" id="3.40.50.300">
    <property type="entry name" value="P-loop containing nucleotide triphosphate hydrolases"/>
    <property type="match status" value="1"/>
</dbReference>
<dbReference type="InterPro" id="IPR036770">
    <property type="entry name" value="Ankyrin_rpt-contain_sf"/>
</dbReference>
<gene>
    <name evidence="3" type="ORF">EGYM00163_LOCUS1559</name>
</gene>
<sequence length="341" mass="38228">MPPADQVLPHIERLYSLSECRTPLICCTENGDPFKSVEALAKTVGSTVWKIGTDTPKNEQNALDYLEVGLSNGDWLYLVQCEKASQTVLRSIGRELYTISPDPKNCPKRENFRLWLVLEKMIDMDDDINPVFPKVLTQNALFGWTDGLTSPSGVVQTKSAADPIVLEEQEKKRAARSARGKDPNDESDEEEGAFSPSKKVTGMWFHRSVDFYQTDSENVVTKAVDIFEAIEKGDIDKVVDICGKNVIDVNKINKGGLTPLFWAIMCDNIAIMRVLLDNGADPCQRRENGMPPIFMPIEDVNILQLLLDYGADVDARFEAKSLMDHPDTSTQVREYIKEHLS</sequence>
<protein>
    <submittedName>
        <fullName evidence="3">Uncharacterized protein</fullName>
    </submittedName>
</protein>
<proteinExistence type="predicted"/>
<evidence type="ECO:0000313" key="3">
    <source>
        <dbReference type="EMBL" id="CAE0790445.1"/>
    </source>
</evidence>
<dbReference type="SUPFAM" id="SSF48403">
    <property type="entry name" value="Ankyrin repeat"/>
    <property type="match status" value="1"/>
</dbReference>
<feature type="region of interest" description="Disordered" evidence="2">
    <location>
        <begin position="170"/>
        <end position="195"/>
    </location>
</feature>
<dbReference type="SMART" id="SM00248">
    <property type="entry name" value="ANK"/>
    <property type="match status" value="2"/>
</dbReference>
<dbReference type="InterPro" id="IPR027417">
    <property type="entry name" value="P-loop_NTPase"/>
</dbReference>
<accession>A0A7S4FEE7</accession>
<feature type="repeat" description="ANK" evidence="1">
    <location>
        <begin position="255"/>
        <end position="287"/>
    </location>
</feature>
<organism evidence="3">
    <name type="scientific">Eutreptiella gymnastica</name>
    <dbReference type="NCBI Taxonomy" id="73025"/>
    <lineage>
        <taxon>Eukaryota</taxon>
        <taxon>Discoba</taxon>
        <taxon>Euglenozoa</taxon>
        <taxon>Euglenida</taxon>
        <taxon>Spirocuta</taxon>
        <taxon>Euglenophyceae</taxon>
        <taxon>Eutreptiales</taxon>
        <taxon>Eutreptiaceae</taxon>
        <taxon>Eutreptiella</taxon>
    </lineage>
</organism>
<dbReference type="AlphaFoldDB" id="A0A7S4FEE7"/>
<dbReference type="PROSITE" id="PS50088">
    <property type="entry name" value="ANK_REPEAT"/>
    <property type="match status" value="1"/>
</dbReference>
<dbReference type="Gene3D" id="1.25.40.20">
    <property type="entry name" value="Ankyrin repeat-containing domain"/>
    <property type="match status" value="1"/>
</dbReference>
<dbReference type="EMBL" id="HBJA01004743">
    <property type="protein sequence ID" value="CAE0790445.1"/>
    <property type="molecule type" value="Transcribed_RNA"/>
</dbReference>
<reference evidence="3" key="1">
    <citation type="submission" date="2021-01" db="EMBL/GenBank/DDBJ databases">
        <authorList>
            <person name="Corre E."/>
            <person name="Pelletier E."/>
            <person name="Niang G."/>
            <person name="Scheremetjew M."/>
            <person name="Finn R."/>
            <person name="Kale V."/>
            <person name="Holt S."/>
            <person name="Cochrane G."/>
            <person name="Meng A."/>
            <person name="Brown T."/>
            <person name="Cohen L."/>
        </authorList>
    </citation>
    <scope>NUCLEOTIDE SEQUENCE</scope>
    <source>
        <strain evidence="3">CCMP1594</strain>
    </source>
</reference>
<evidence type="ECO:0000256" key="2">
    <source>
        <dbReference type="SAM" id="MobiDB-lite"/>
    </source>
</evidence>
<dbReference type="PROSITE" id="PS50297">
    <property type="entry name" value="ANK_REP_REGION"/>
    <property type="match status" value="1"/>
</dbReference>